<dbReference type="EMBL" id="GG685386">
    <property type="protein sequence ID" value="EEQ99912.1"/>
    <property type="molecule type" value="Genomic_DNA"/>
</dbReference>
<evidence type="ECO:0000313" key="2">
    <source>
        <dbReference type="EMBL" id="EEQ99912.1"/>
    </source>
</evidence>
<feature type="region of interest" description="Disordered" evidence="1">
    <location>
        <begin position="138"/>
        <end position="211"/>
    </location>
</feature>
<name>C5KYP1_PERM5</name>
<dbReference type="RefSeq" id="XP_002767195.1">
    <property type="nucleotide sequence ID" value="XM_002767149.1"/>
</dbReference>
<feature type="non-terminal residue" evidence="3">
    <location>
        <position position="211"/>
    </location>
</feature>
<evidence type="ECO:0000256" key="1">
    <source>
        <dbReference type="SAM" id="MobiDB-lite"/>
    </source>
</evidence>
<feature type="compositionally biased region" description="Basic and acidic residues" evidence="1">
    <location>
        <begin position="138"/>
        <end position="147"/>
    </location>
</feature>
<dbReference type="OrthoDB" id="431010at2759"/>
<dbReference type="GeneID" id="9038252"/>
<accession>C5KYP1</accession>
<feature type="region of interest" description="Disordered" evidence="1">
    <location>
        <begin position="1"/>
        <end position="59"/>
    </location>
</feature>
<feature type="compositionally biased region" description="Basic and acidic residues" evidence="1">
    <location>
        <begin position="50"/>
        <end position="59"/>
    </location>
</feature>
<dbReference type="RefSeq" id="XP_002778607.1">
    <property type="nucleotide sequence ID" value="XM_002778561.1"/>
</dbReference>
<proteinExistence type="predicted"/>
<feature type="compositionally biased region" description="Polar residues" evidence="1">
    <location>
        <begin position="1"/>
        <end position="22"/>
    </location>
</feature>
<evidence type="ECO:0000313" key="3">
    <source>
        <dbReference type="EMBL" id="EER10402.1"/>
    </source>
</evidence>
<dbReference type="GeneID" id="9052103"/>
<reference evidence="3 4" key="1">
    <citation type="submission" date="2008-07" db="EMBL/GenBank/DDBJ databases">
        <authorList>
            <person name="El-Sayed N."/>
            <person name="Caler E."/>
            <person name="Inman J."/>
            <person name="Amedeo P."/>
            <person name="Hass B."/>
            <person name="Wortman J."/>
        </authorList>
    </citation>
    <scope>NUCLEOTIDE SEQUENCE [LARGE SCALE GENOMIC DNA]</scope>
    <source>
        <strain evidence="3">ATCC 50983</strain>
        <strain evidence="4">ATCC 50983 / TXsc</strain>
    </source>
</reference>
<gene>
    <name evidence="3" type="ORF">Pmar_PMAR010776</name>
    <name evidence="2" type="ORF">Pmar_PMAR012309</name>
</gene>
<dbReference type="AlphaFoldDB" id="C5KYP1"/>
<keyword evidence="4" id="KW-1185">Reference proteome</keyword>
<protein>
    <submittedName>
        <fullName evidence="3">Uncharacterized protein</fullName>
    </submittedName>
</protein>
<organism evidence="4">
    <name type="scientific">Perkinsus marinus (strain ATCC 50983 / TXsc)</name>
    <dbReference type="NCBI Taxonomy" id="423536"/>
    <lineage>
        <taxon>Eukaryota</taxon>
        <taxon>Sar</taxon>
        <taxon>Alveolata</taxon>
        <taxon>Perkinsozoa</taxon>
        <taxon>Perkinsea</taxon>
        <taxon>Perkinsida</taxon>
        <taxon>Perkinsidae</taxon>
        <taxon>Perkinsus</taxon>
    </lineage>
</organism>
<dbReference type="Proteomes" id="UP000007800">
    <property type="component" value="Unassembled WGS sequence"/>
</dbReference>
<dbReference type="EMBL" id="GG677459">
    <property type="protein sequence ID" value="EER10402.1"/>
    <property type="molecule type" value="Genomic_DNA"/>
</dbReference>
<evidence type="ECO:0000313" key="4">
    <source>
        <dbReference type="Proteomes" id="UP000007800"/>
    </source>
</evidence>
<sequence>MTGGNQTPTPRGTPASGSSMLSPTLLPDEAAPPDSGSREAGRHKKKSKEKSKDAVSGLHEELEEKLRSVDLEAEDAFKNVIGIYTSALYEGRYYKTSTSFLKNVGLYMAQLYAFKCEEVANERAQRIQLLQELAENKAQRERERERNAVGSVAGEHGHADQTSNSEGMEPTVRRGTGNRPERATPGHTAGMGPNPPSAASGDRQRGNPQRG</sequence>